<dbReference type="GO" id="GO:0004581">
    <property type="term" value="F:dolichyl-phosphate beta-glucosyltransferase activity"/>
    <property type="evidence" value="ECO:0007669"/>
    <property type="project" value="UniProtKB-EC"/>
</dbReference>
<feature type="compositionally biased region" description="Basic and acidic residues" evidence="13">
    <location>
        <begin position="34"/>
        <end position="47"/>
    </location>
</feature>
<evidence type="ECO:0000256" key="10">
    <source>
        <dbReference type="ARBA" id="ARBA00022989"/>
    </source>
</evidence>
<feature type="region of interest" description="Disordered" evidence="13">
    <location>
        <begin position="366"/>
        <end position="491"/>
    </location>
</feature>
<gene>
    <name evidence="15" type="ORF">NLJ89_g7866</name>
</gene>
<proteinExistence type="inferred from homology"/>
<evidence type="ECO:0000313" key="16">
    <source>
        <dbReference type="Proteomes" id="UP001148786"/>
    </source>
</evidence>
<evidence type="ECO:0000313" key="15">
    <source>
        <dbReference type="EMBL" id="KAJ3504574.1"/>
    </source>
</evidence>
<feature type="compositionally biased region" description="Basic and acidic residues" evidence="13">
    <location>
        <begin position="60"/>
        <end position="71"/>
    </location>
</feature>
<evidence type="ECO:0000259" key="14">
    <source>
        <dbReference type="PROSITE" id="PS50196"/>
    </source>
</evidence>
<feature type="domain" description="RanBD1" evidence="14">
    <location>
        <begin position="492"/>
        <end position="567"/>
    </location>
</feature>
<keyword evidence="10" id="KW-1133">Transmembrane helix</keyword>
<dbReference type="PROSITE" id="PS50196">
    <property type="entry name" value="RANBD1"/>
    <property type="match status" value="1"/>
</dbReference>
<keyword evidence="6" id="KW-0808">Transferase</keyword>
<feature type="compositionally biased region" description="Low complexity" evidence="13">
    <location>
        <begin position="366"/>
        <end position="376"/>
    </location>
</feature>
<evidence type="ECO:0000256" key="2">
    <source>
        <dbReference type="ARBA" id="ARBA00004922"/>
    </source>
</evidence>
<dbReference type="Gene3D" id="2.30.29.30">
    <property type="entry name" value="Pleckstrin-homology domain (PH domain)/Phosphotyrosine-binding domain (PTB)"/>
    <property type="match status" value="1"/>
</dbReference>
<dbReference type="AlphaFoldDB" id="A0A9W8MT98"/>
<sequence>MSQPQEPDNPPSPPPTAPRPSPPRLTPSPDATESEFKLSRKREREVSLEPVTTPTAGNDSDPHRERKDSRTPLKKNRRRLDPTKEEDDGPASGSRSGSGSPPTMDIVASPRQEMKIKVRQISQGVEDISWKGFKKDTAPDQDVDAPTDTGMLSAAIELPEPEEKKKAENNAITTVDDDETPPKTPDDSATSASVQDLKNADVTMQPKDASFEEPNRLRSASESGEKGLKRKFLERGTSQGPSENGDAVKHPSEPLKRPRDASDKDENPRETKRPSPPPSPPRRSPPSPKVSKLGGFMAYASTSSPFASVKGQNVFMSAHKSIATPPPFSPSPAPSLAELSSTNTPSSTPAPAKRSGFEAFASASSPFATAAARAKSPILGSTSKFGRAKSPPPRSGATPNSNPFASYVGPSQGFALPAQKRARAGSPDSSARSSSERTPSAPAMLGVLGQSSNGSDSGAEDEQEEPTTFGERLRAHKDDEDENRSDEENGKVQLTEQDVMTGEEDEETLHQVRGKLFSLHGNQWKERGTGLLKLNVRVEDGTGARLVMRKDAVYTLLLNITLFPGMRCSLAQDPRYLRFTAIENGVAATYNLKVANAKIAADLLEELYAALVFWSPPPIVTRESERKYLSSRSPTKPLPLTRLSDPSTHDLTIVVPAYNETERLPAMMDVTIKHLTSAGLKGKRTFEIIVVDDGSSDGTSAMALKLAKQYKDSDIKVVTLEKNIGKGGAVRHGMLFAGGERLLMADADGASRIEDLEELWKTMDIIAPNNASGVVVGSRAHLVKSEAVVKRSFLRNVLMYGLHTILRIVGVGHIRDTQCGFKLFSRSAAQQMFPAQHLPTWIFDVELLLLAKQLSIPVAEVAIEWHEVAGSKLNVVTASVQMLRDLLIVRANHLLGRWTAMHPKSKSE</sequence>
<dbReference type="PANTHER" id="PTHR10859">
    <property type="entry name" value="GLYCOSYL TRANSFERASE"/>
    <property type="match status" value="1"/>
</dbReference>
<dbReference type="GO" id="GO:0005789">
    <property type="term" value="C:endoplasmic reticulum membrane"/>
    <property type="evidence" value="ECO:0007669"/>
    <property type="project" value="UniProtKB-SubCell"/>
</dbReference>
<evidence type="ECO:0000256" key="1">
    <source>
        <dbReference type="ARBA" id="ARBA00004389"/>
    </source>
</evidence>
<evidence type="ECO:0000256" key="5">
    <source>
        <dbReference type="ARBA" id="ARBA00022676"/>
    </source>
</evidence>
<evidence type="ECO:0000256" key="8">
    <source>
        <dbReference type="ARBA" id="ARBA00022824"/>
    </source>
</evidence>
<dbReference type="EC" id="2.4.1.117" evidence="4"/>
<keyword evidence="8" id="KW-0256">Endoplasmic reticulum</keyword>
<feature type="compositionally biased region" description="Pro residues" evidence="13">
    <location>
        <begin position="7"/>
        <end position="26"/>
    </location>
</feature>
<dbReference type="Gene3D" id="3.90.550.10">
    <property type="entry name" value="Spore Coat Polysaccharide Biosynthesis Protein SpsA, Chain A"/>
    <property type="match status" value="1"/>
</dbReference>
<dbReference type="SUPFAM" id="SSF50729">
    <property type="entry name" value="PH domain-like"/>
    <property type="match status" value="1"/>
</dbReference>
<comment type="pathway">
    <text evidence="2">Protein modification; protein glycosylation.</text>
</comment>
<keyword evidence="7" id="KW-0812">Transmembrane</keyword>
<keyword evidence="5" id="KW-0328">Glycosyltransferase</keyword>
<evidence type="ECO:0000256" key="9">
    <source>
        <dbReference type="ARBA" id="ARBA00022968"/>
    </source>
</evidence>
<name>A0A9W8MT98_9AGAR</name>
<organism evidence="15 16">
    <name type="scientific">Agrocybe chaxingu</name>
    <dbReference type="NCBI Taxonomy" id="84603"/>
    <lineage>
        <taxon>Eukaryota</taxon>
        <taxon>Fungi</taxon>
        <taxon>Dikarya</taxon>
        <taxon>Basidiomycota</taxon>
        <taxon>Agaricomycotina</taxon>
        <taxon>Agaricomycetes</taxon>
        <taxon>Agaricomycetidae</taxon>
        <taxon>Agaricales</taxon>
        <taxon>Agaricineae</taxon>
        <taxon>Strophariaceae</taxon>
        <taxon>Agrocybe</taxon>
    </lineage>
</organism>
<feature type="compositionally biased region" description="Low complexity" evidence="13">
    <location>
        <begin position="90"/>
        <end position="102"/>
    </location>
</feature>
<keyword evidence="16" id="KW-1185">Reference proteome</keyword>
<comment type="caution">
    <text evidence="15">The sequence shown here is derived from an EMBL/GenBank/DDBJ whole genome shotgun (WGS) entry which is preliminary data.</text>
</comment>
<dbReference type="Proteomes" id="UP001148786">
    <property type="component" value="Unassembled WGS sequence"/>
</dbReference>
<comment type="catalytic activity">
    <reaction evidence="12">
        <text>a di-trans,poly-cis-dolichyl phosphate + UDP-alpha-D-glucose = a di-trans,poly-cis-dolichyl beta-D-glucosyl phosphate + UDP</text>
        <dbReference type="Rhea" id="RHEA:15401"/>
        <dbReference type="Rhea" id="RHEA-COMP:19498"/>
        <dbReference type="Rhea" id="RHEA-COMP:19502"/>
        <dbReference type="ChEBI" id="CHEBI:57525"/>
        <dbReference type="ChEBI" id="CHEBI:57683"/>
        <dbReference type="ChEBI" id="CHEBI:58223"/>
        <dbReference type="ChEBI" id="CHEBI:58885"/>
        <dbReference type="EC" id="2.4.1.117"/>
    </reaction>
    <physiologicalReaction direction="left-to-right" evidence="12">
        <dbReference type="Rhea" id="RHEA:15402"/>
    </physiologicalReaction>
</comment>
<feature type="compositionally biased region" description="Pro residues" evidence="13">
    <location>
        <begin position="324"/>
        <end position="333"/>
    </location>
</feature>
<evidence type="ECO:0000256" key="11">
    <source>
        <dbReference type="ARBA" id="ARBA00023136"/>
    </source>
</evidence>
<feature type="region of interest" description="Disordered" evidence="13">
    <location>
        <begin position="320"/>
        <end position="354"/>
    </location>
</feature>
<dbReference type="CDD" id="cd04188">
    <property type="entry name" value="DPG_synthase"/>
    <property type="match status" value="1"/>
</dbReference>
<feature type="compositionally biased region" description="Low complexity" evidence="13">
    <location>
        <begin position="334"/>
        <end position="354"/>
    </location>
</feature>
<evidence type="ECO:0000256" key="7">
    <source>
        <dbReference type="ARBA" id="ARBA00022692"/>
    </source>
</evidence>
<dbReference type="InterPro" id="IPR000156">
    <property type="entry name" value="Ran_bind_dom"/>
</dbReference>
<accession>A0A9W8MT98</accession>
<dbReference type="GO" id="GO:0006487">
    <property type="term" value="P:protein N-linked glycosylation"/>
    <property type="evidence" value="ECO:0007669"/>
    <property type="project" value="TreeGrafter"/>
</dbReference>
<dbReference type="InterPro" id="IPR011993">
    <property type="entry name" value="PH-like_dom_sf"/>
</dbReference>
<dbReference type="Pfam" id="PF00535">
    <property type="entry name" value="Glycos_transf_2"/>
    <property type="match status" value="1"/>
</dbReference>
<reference evidence="15" key="1">
    <citation type="submission" date="2022-07" db="EMBL/GenBank/DDBJ databases">
        <title>Genome Sequence of Agrocybe chaxingu.</title>
        <authorList>
            <person name="Buettner E."/>
        </authorList>
    </citation>
    <scope>NUCLEOTIDE SEQUENCE</scope>
    <source>
        <strain evidence="15">MP-N11</strain>
    </source>
</reference>
<dbReference type="OrthoDB" id="3784at2759"/>
<comment type="similarity">
    <text evidence="3">Belongs to the glycosyltransferase 2 family.</text>
</comment>
<keyword evidence="9" id="KW-0735">Signal-anchor</keyword>
<feature type="compositionally biased region" description="Basic and acidic residues" evidence="13">
    <location>
        <begin position="223"/>
        <end position="234"/>
    </location>
</feature>
<protein>
    <recommendedName>
        <fullName evidence="4">dolichyl-phosphate beta-glucosyltransferase</fullName>
        <ecNumber evidence="4">2.4.1.117</ecNumber>
    </recommendedName>
</protein>
<dbReference type="SUPFAM" id="SSF53448">
    <property type="entry name" value="Nucleotide-diphospho-sugar transferases"/>
    <property type="match status" value="1"/>
</dbReference>
<evidence type="ECO:0000256" key="4">
    <source>
        <dbReference type="ARBA" id="ARBA00012583"/>
    </source>
</evidence>
<dbReference type="SMART" id="SM00160">
    <property type="entry name" value="RanBD"/>
    <property type="match status" value="1"/>
</dbReference>
<dbReference type="InterPro" id="IPR029044">
    <property type="entry name" value="Nucleotide-diphossugar_trans"/>
</dbReference>
<comment type="subcellular location">
    <subcellularLocation>
        <location evidence="1">Endoplasmic reticulum membrane</location>
        <topology evidence="1">Single-pass membrane protein</topology>
    </subcellularLocation>
</comment>
<feature type="region of interest" description="Disordered" evidence="13">
    <location>
        <begin position="1"/>
        <end position="296"/>
    </location>
</feature>
<dbReference type="InterPro" id="IPR035518">
    <property type="entry name" value="DPG_synthase"/>
</dbReference>
<feature type="compositionally biased region" description="Low complexity" evidence="13">
    <location>
        <begin position="424"/>
        <end position="443"/>
    </location>
</feature>
<dbReference type="Pfam" id="PF00638">
    <property type="entry name" value="Ran_BP1"/>
    <property type="match status" value="1"/>
</dbReference>
<keyword evidence="11" id="KW-0472">Membrane</keyword>
<dbReference type="EMBL" id="JANKHO010000991">
    <property type="protein sequence ID" value="KAJ3504574.1"/>
    <property type="molecule type" value="Genomic_DNA"/>
</dbReference>
<evidence type="ECO:0000256" key="13">
    <source>
        <dbReference type="SAM" id="MobiDB-lite"/>
    </source>
</evidence>
<feature type="compositionally biased region" description="Basic and acidic residues" evidence="13">
    <location>
        <begin position="246"/>
        <end position="273"/>
    </location>
</feature>
<feature type="compositionally biased region" description="Pro residues" evidence="13">
    <location>
        <begin position="274"/>
        <end position="288"/>
    </location>
</feature>
<evidence type="ECO:0000256" key="12">
    <source>
        <dbReference type="ARBA" id="ARBA00045097"/>
    </source>
</evidence>
<dbReference type="InterPro" id="IPR001173">
    <property type="entry name" value="Glyco_trans_2-like"/>
</dbReference>
<evidence type="ECO:0000256" key="6">
    <source>
        <dbReference type="ARBA" id="ARBA00022679"/>
    </source>
</evidence>
<dbReference type="PANTHER" id="PTHR10859:SF91">
    <property type="entry name" value="DOLICHYL-PHOSPHATE BETA-GLUCOSYLTRANSFERASE"/>
    <property type="match status" value="1"/>
</dbReference>
<evidence type="ECO:0000256" key="3">
    <source>
        <dbReference type="ARBA" id="ARBA00006739"/>
    </source>
</evidence>